<name>A0A4Y4CNI3_ZOORA</name>
<evidence type="ECO:0000256" key="5">
    <source>
        <dbReference type="ARBA" id="ARBA00022519"/>
    </source>
</evidence>
<reference evidence="13 14" key="1">
    <citation type="submission" date="2019-06" db="EMBL/GenBank/DDBJ databases">
        <title>Whole genome shotgun sequence of Zoogloea ramigera NBRC 15342.</title>
        <authorList>
            <person name="Hosoyama A."/>
            <person name="Uohara A."/>
            <person name="Ohji S."/>
            <person name="Ichikawa N."/>
        </authorList>
    </citation>
    <scope>NUCLEOTIDE SEQUENCE [LARGE SCALE GENOMIC DNA]</scope>
    <source>
        <strain evidence="13 14">NBRC 15342</strain>
    </source>
</reference>
<feature type="domain" description="General secretion pathway GspH" evidence="12">
    <location>
        <begin position="44"/>
        <end position="151"/>
    </location>
</feature>
<evidence type="ECO:0000256" key="7">
    <source>
        <dbReference type="ARBA" id="ARBA00022989"/>
    </source>
</evidence>
<dbReference type="GO" id="GO:0005886">
    <property type="term" value="C:plasma membrane"/>
    <property type="evidence" value="ECO:0007669"/>
    <property type="project" value="UniProtKB-SubCell"/>
</dbReference>
<dbReference type="PROSITE" id="PS00409">
    <property type="entry name" value="PROKAR_NTER_METHYL"/>
    <property type="match status" value="1"/>
</dbReference>
<keyword evidence="7 11" id="KW-1133">Transmembrane helix</keyword>
<evidence type="ECO:0000256" key="8">
    <source>
        <dbReference type="ARBA" id="ARBA00023136"/>
    </source>
</evidence>
<keyword evidence="14" id="KW-1185">Reference proteome</keyword>
<keyword evidence="3" id="KW-1003">Cell membrane</keyword>
<evidence type="ECO:0000259" key="12">
    <source>
        <dbReference type="Pfam" id="PF12019"/>
    </source>
</evidence>
<evidence type="ECO:0000313" key="14">
    <source>
        <dbReference type="Proteomes" id="UP000318422"/>
    </source>
</evidence>
<keyword evidence="8 11" id="KW-0472">Membrane</keyword>
<evidence type="ECO:0000256" key="3">
    <source>
        <dbReference type="ARBA" id="ARBA00022475"/>
    </source>
</evidence>
<dbReference type="Pfam" id="PF12019">
    <property type="entry name" value="GspH"/>
    <property type="match status" value="1"/>
</dbReference>
<dbReference type="RefSeq" id="WP_281279830.1">
    <property type="nucleotide sequence ID" value="NZ_BJNV01000007.1"/>
</dbReference>
<proteinExistence type="inferred from homology"/>
<evidence type="ECO:0000256" key="9">
    <source>
        <dbReference type="ARBA" id="ARBA00025772"/>
    </source>
</evidence>
<accession>A0A4Y4CNI3</accession>
<evidence type="ECO:0000256" key="10">
    <source>
        <dbReference type="ARBA" id="ARBA00030775"/>
    </source>
</evidence>
<dbReference type="EMBL" id="BJNV01000007">
    <property type="protein sequence ID" value="GEC94495.1"/>
    <property type="molecule type" value="Genomic_DNA"/>
</dbReference>
<gene>
    <name evidence="13" type="ORF">ZRA01_05680</name>
</gene>
<dbReference type="GO" id="GO:0015627">
    <property type="term" value="C:type II protein secretion system complex"/>
    <property type="evidence" value="ECO:0007669"/>
    <property type="project" value="InterPro"/>
</dbReference>
<comment type="subcellular location">
    <subcellularLocation>
        <location evidence="1">Cell inner membrane</location>
        <topology evidence="1">Single-pass membrane protein</topology>
    </subcellularLocation>
</comment>
<keyword evidence="4" id="KW-0488">Methylation</keyword>
<dbReference type="InterPro" id="IPR022346">
    <property type="entry name" value="T2SS_GspH"/>
</dbReference>
<evidence type="ECO:0000256" key="4">
    <source>
        <dbReference type="ARBA" id="ARBA00022481"/>
    </source>
</evidence>
<organism evidence="13 14">
    <name type="scientific">Zoogloea ramigera</name>
    <dbReference type="NCBI Taxonomy" id="350"/>
    <lineage>
        <taxon>Bacteria</taxon>
        <taxon>Pseudomonadati</taxon>
        <taxon>Pseudomonadota</taxon>
        <taxon>Betaproteobacteria</taxon>
        <taxon>Rhodocyclales</taxon>
        <taxon>Zoogloeaceae</taxon>
        <taxon>Zoogloea</taxon>
    </lineage>
</organism>
<dbReference type="InterPro" id="IPR012902">
    <property type="entry name" value="N_methyl_site"/>
</dbReference>
<dbReference type="Proteomes" id="UP000318422">
    <property type="component" value="Unassembled WGS sequence"/>
</dbReference>
<dbReference type="SUPFAM" id="SSF54523">
    <property type="entry name" value="Pili subunits"/>
    <property type="match status" value="1"/>
</dbReference>
<protein>
    <recommendedName>
        <fullName evidence="2">Type II secretion system protein H</fullName>
    </recommendedName>
    <alternativeName>
        <fullName evidence="10">General secretion pathway protein H</fullName>
    </alternativeName>
</protein>
<evidence type="ECO:0000256" key="6">
    <source>
        <dbReference type="ARBA" id="ARBA00022692"/>
    </source>
</evidence>
<comment type="similarity">
    <text evidence="9">Belongs to the GSP H family.</text>
</comment>
<sequence length="194" mass="20273">MHKKTLQGFTLVELIVTLAVAAILMGTAVPSFTSLVNSNRLATQANDLLGAMMIARSEAIRLNRRVILCSSSDGATCSSDAGRWNGWIVFADNNRNDSPDSGEVLRVGTISPTDVVVQGSQRIVDQGNRIRMGADGLVRAATGSSAVLLQAKLSVCIATTSVPQNTREIRIGAGGQGLIVPVNNDGTCPVPSNA</sequence>
<dbReference type="InterPro" id="IPR045584">
    <property type="entry name" value="Pilin-like"/>
</dbReference>
<keyword evidence="5" id="KW-0997">Cell inner membrane</keyword>
<dbReference type="AlphaFoldDB" id="A0A4Y4CNI3"/>
<keyword evidence="6 11" id="KW-0812">Transmembrane</keyword>
<dbReference type="Gene3D" id="3.55.40.10">
    <property type="entry name" value="minor pseudopilin epsh domain"/>
    <property type="match status" value="1"/>
</dbReference>
<evidence type="ECO:0000256" key="1">
    <source>
        <dbReference type="ARBA" id="ARBA00004377"/>
    </source>
</evidence>
<evidence type="ECO:0000256" key="11">
    <source>
        <dbReference type="SAM" id="Phobius"/>
    </source>
</evidence>
<comment type="caution">
    <text evidence="13">The sequence shown here is derived from an EMBL/GenBank/DDBJ whole genome shotgun (WGS) entry which is preliminary data.</text>
</comment>
<dbReference type="GO" id="GO:0015628">
    <property type="term" value="P:protein secretion by the type II secretion system"/>
    <property type="evidence" value="ECO:0007669"/>
    <property type="project" value="InterPro"/>
</dbReference>
<feature type="transmembrane region" description="Helical" evidence="11">
    <location>
        <begin position="12"/>
        <end position="32"/>
    </location>
</feature>
<evidence type="ECO:0000313" key="13">
    <source>
        <dbReference type="EMBL" id="GEC94495.1"/>
    </source>
</evidence>
<evidence type="ECO:0000256" key="2">
    <source>
        <dbReference type="ARBA" id="ARBA00021549"/>
    </source>
</evidence>
<dbReference type="NCBIfam" id="TIGR02532">
    <property type="entry name" value="IV_pilin_GFxxxE"/>
    <property type="match status" value="1"/>
</dbReference>
<dbReference type="Pfam" id="PF07963">
    <property type="entry name" value="N_methyl"/>
    <property type="match status" value="1"/>
</dbReference>